<organism evidence="12 13">
    <name type="scientific">Echinicola soli</name>
    <dbReference type="NCBI Taxonomy" id="2591634"/>
    <lineage>
        <taxon>Bacteria</taxon>
        <taxon>Pseudomonadati</taxon>
        <taxon>Bacteroidota</taxon>
        <taxon>Cytophagia</taxon>
        <taxon>Cytophagales</taxon>
        <taxon>Cyclobacteriaceae</taxon>
        <taxon>Echinicola</taxon>
    </lineage>
</organism>
<keyword evidence="13" id="KW-1185">Reference proteome</keyword>
<feature type="transmembrane region" description="Helical" evidence="10">
    <location>
        <begin position="679"/>
        <end position="701"/>
    </location>
</feature>
<dbReference type="SFLD" id="SFLDS00003">
    <property type="entry name" value="Haloacid_Dehalogenase"/>
    <property type="match status" value="1"/>
</dbReference>
<dbReference type="PANTHER" id="PTHR43520:SF8">
    <property type="entry name" value="P-TYPE CU(+) TRANSPORTER"/>
    <property type="match status" value="1"/>
</dbReference>
<evidence type="ECO:0000256" key="7">
    <source>
        <dbReference type="ARBA" id="ARBA00022967"/>
    </source>
</evidence>
<protein>
    <submittedName>
        <fullName evidence="12">Copper-translocating P-type ATPase</fullName>
    </submittedName>
</protein>
<dbReference type="InterPro" id="IPR001757">
    <property type="entry name" value="P_typ_ATPase"/>
</dbReference>
<dbReference type="InterPro" id="IPR023299">
    <property type="entry name" value="ATPase_P-typ_cyto_dom_N"/>
</dbReference>
<dbReference type="GO" id="GO:0005507">
    <property type="term" value="F:copper ion binding"/>
    <property type="evidence" value="ECO:0007669"/>
    <property type="project" value="TreeGrafter"/>
</dbReference>
<reference evidence="12 13" key="1">
    <citation type="submission" date="2019-06" db="EMBL/GenBank/DDBJ databases">
        <title>Echinicola alkalisoli sp. nov. isolated from saline soil.</title>
        <authorList>
            <person name="Sun J.-Q."/>
            <person name="Xu L."/>
        </authorList>
    </citation>
    <scope>NUCLEOTIDE SEQUENCE [LARGE SCALE GENOMIC DNA]</scope>
    <source>
        <strain evidence="12 13">LN3S3</strain>
    </source>
</reference>
<dbReference type="PROSITE" id="PS50846">
    <property type="entry name" value="HMA_2"/>
    <property type="match status" value="1"/>
</dbReference>
<evidence type="ECO:0000256" key="2">
    <source>
        <dbReference type="ARBA" id="ARBA00006024"/>
    </source>
</evidence>
<evidence type="ECO:0000256" key="1">
    <source>
        <dbReference type="ARBA" id="ARBA00004127"/>
    </source>
</evidence>
<keyword evidence="10" id="KW-1003">Cell membrane</keyword>
<dbReference type="OrthoDB" id="1488806at2"/>
<evidence type="ECO:0000256" key="8">
    <source>
        <dbReference type="ARBA" id="ARBA00022989"/>
    </source>
</evidence>
<evidence type="ECO:0000256" key="9">
    <source>
        <dbReference type="ARBA" id="ARBA00023136"/>
    </source>
</evidence>
<gene>
    <name evidence="12" type="ORF">FKX85_07200</name>
</gene>
<evidence type="ECO:0000256" key="4">
    <source>
        <dbReference type="ARBA" id="ARBA00022723"/>
    </source>
</evidence>
<dbReference type="RefSeq" id="WP_141614085.1">
    <property type="nucleotide sequence ID" value="NZ_CP041253.1"/>
</dbReference>
<dbReference type="InterPro" id="IPR036163">
    <property type="entry name" value="HMA_dom_sf"/>
</dbReference>
<feature type="transmembrane region" description="Helical" evidence="10">
    <location>
        <begin position="92"/>
        <end position="112"/>
    </location>
</feature>
<dbReference type="KEGG" id="echi:FKX85_07200"/>
<evidence type="ECO:0000256" key="3">
    <source>
        <dbReference type="ARBA" id="ARBA00022692"/>
    </source>
</evidence>
<dbReference type="GO" id="GO:0043682">
    <property type="term" value="F:P-type divalent copper transporter activity"/>
    <property type="evidence" value="ECO:0007669"/>
    <property type="project" value="TreeGrafter"/>
</dbReference>
<dbReference type="FunFam" id="2.70.150.10:FF:000002">
    <property type="entry name" value="Copper-transporting ATPase 1, putative"/>
    <property type="match status" value="1"/>
</dbReference>
<dbReference type="GO" id="GO:0005524">
    <property type="term" value="F:ATP binding"/>
    <property type="evidence" value="ECO:0007669"/>
    <property type="project" value="UniProtKB-UniRule"/>
</dbReference>
<dbReference type="InterPro" id="IPR036412">
    <property type="entry name" value="HAD-like_sf"/>
</dbReference>
<dbReference type="InterPro" id="IPR059000">
    <property type="entry name" value="ATPase_P-type_domA"/>
</dbReference>
<dbReference type="Gene3D" id="3.40.1110.10">
    <property type="entry name" value="Calcium-transporting ATPase, cytoplasmic domain N"/>
    <property type="match status" value="1"/>
</dbReference>
<dbReference type="InterPro" id="IPR017969">
    <property type="entry name" value="Heavy-metal-associated_CS"/>
</dbReference>
<comment type="subcellular location">
    <subcellularLocation>
        <location evidence="10">Cell membrane</location>
    </subcellularLocation>
    <subcellularLocation>
        <location evidence="1">Endomembrane system</location>
        <topology evidence="1">Multi-pass membrane protein</topology>
    </subcellularLocation>
</comment>
<dbReference type="InterPro" id="IPR023298">
    <property type="entry name" value="ATPase_P-typ_TM_dom_sf"/>
</dbReference>
<dbReference type="PROSITE" id="PS00154">
    <property type="entry name" value="ATPASE_E1_E2"/>
    <property type="match status" value="1"/>
</dbReference>
<dbReference type="InterPro" id="IPR023214">
    <property type="entry name" value="HAD_sf"/>
</dbReference>
<feature type="domain" description="HMA" evidence="11">
    <location>
        <begin position="3"/>
        <end position="68"/>
    </location>
</feature>
<dbReference type="Pfam" id="PF00122">
    <property type="entry name" value="E1-E2_ATPase"/>
    <property type="match status" value="1"/>
</dbReference>
<evidence type="ECO:0000313" key="12">
    <source>
        <dbReference type="EMBL" id="QDH78832.1"/>
    </source>
</evidence>
<dbReference type="PROSITE" id="PS01229">
    <property type="entry name" value="COF_2"/>
    <property type="match status" value="1"/>
</dbReference>
<dbReference type="Proteomes" id="UP000316614">
    <property type="component" value="Chromosome"/>
</dbReference>
<proteinExistence type="inferred from homology"/>
<keyword evidence="3 10" id="KW-0812">Transmembrane</keyword>
<keyword evidence="6 10" id="KW-0067">ATP-binding</keyword>
<dbReference type="SUPFAM" id="SSF81665">
    <property type="entry name" value="Calcium ATPase, transmembrane domain M"/>
    <property type="match status" value="1"/>
</dbReference>
<dbReference type="GO" id="GO:0055070">
    <property type="term" value="P:copper ion homeostasis"/>
    <property type="evidence" value="ECO:0007669"/>
    <property type="project" value="TreeGrafter"/>
</dbReference>
<dbReference type="SFLD" id="SFLDG00002">
    <property type="entry name" value="C1.7:_P-type_atpase_like"/>
    <property type="match status" value="1"/>
</dbReference>
<accession>A0A514CG94</accession>
<dbReference type="InterPro" id="IPR044492">
    <property type="entry name" value="P_typ_ATPase_HD_dom"/>
</dbReference>
<dbReference type="PANTHER" id="PTHR43520">
    <property type="entry name" value="ATP7, ISOFORM B"/>
    <property type="match status" value="1"/>
</dbReference>
<keyword evidence="9 10" id="KW-0472">Membrane</keyword>
<comment type="similarity">
    <text evidence="2 10">Belongs to the cation transport ATPase (P-type) (TC 3.A.3) family. Type IB subfamily.</text>
</comment>
<feature type="transmembrane region" description="Helical" evidence="10">
    <location>
        <begin position="707"/>
        <end position="726"/>
    </location>
</feature>
<dbReference type="NCBIfam" id="TIGR01494">
    <property type="entry name" value="ATPase_P-type"/>
    <property type="match status" value="1"/>
</dbReference>
<dbReference type="AlphaFoldDB" id="A0A514CG94"/>
<dbReference type="PRINTS" id="PR00943">
    <property type="entry name" value="CUATPASE"/>
</dbReference>
<dbReference type="SUPFAM" id="SSF55008">
    <property type="entry name" value="HMA, heavy metal-associated domain"/>
    <property type="match status" value="1"/>
</dbReference>
<evidence type="ECO:0000256" key="6">
    <source>
        <dbReference type="ARBA" id="ARBA00022840"/>
    </source>
</evidence>
<dbReference type="GO" id="GO:0016887">
    <property type="term" value="F:ATP hydrolysis activity"/>
    <property type="evidence" value="ECO:0007669"/>
    <property type="project" value="InterPro"/>
</dbReference>
<feature type="transmembrane region" description="Helical" evidence="10">
    <location>
        <begin position="183"/>
        <end position="201"/>
    </location>
</feature>
<dbReference type="SUPFAM" id="SSF81653">
    <property type="entry name" value="Calcium ATPase, transduction domain A"/>
    <property type="match status" value="1"/>
</dbReference>
<dbReference type="Gene3D" id="2.70.150.10">
    <property type="entry name" value="Calcium-transporting ATPase, cytoplasmic transduction domain A"/>
    <property type="match status" value="1"/>
</dbReference>
<evidence type="ECO:0000259" key="11">
    <source>
        <dbReference type="PROSITE" id="PS50846"/>
    </source>
</evidence>
<dbReference type="CDD" id="cd02094">
    <property type="entry name" value="P-type_ATPase_Cu-like"/>
    <property type="match status" value="1"/>
</dbReference>
<dbReference type="InterPro" id="IPR008250">
    <property type="entry name" value="ATPase_P-typ_transduc_dom_A_sf"/>
</dbReference>
<name>A0A514CG94_9BACT</name>
<feature type="transmembrane region" description="Helical" evidence="10">
    <location>
        <begin position="335"/>
        <end position="357"/>
    </location>
</feature>
<dbReference type="Gene3D" id="3.40.50.1000">
    <property type="entry name" value="HAD superfamily/HAD-like"/>
    <property type="match status" value="1"/>
</dbReference>
<feature type="transmembrane region" description="Helical" evidence="10">
    <location>
        <begin position="363"/>
        <end position="386"/>
    </location>
</feature>
<dbReference type="NCBIfam" id="TIGR01511">
    <property type="entry name" value="ATPase-IB1_Cu"/>
    <property type="match status" value="1"/>
</dbReference>
<feature type="transmembrane region" description="Helical" evidence="10">
    <location>
        <begin position="147"/>
        <end position="163"/>
    </location>
</feature>
<dbReference type="GO" id="GO:0012505">
    <property type="term" value="C:endomembrane system"/>
    <property type="evidence" value="ECO:0007669"/>
    <property type="project" value="UniProtKB-SubCell"/>
</dbReference>
<dbReference type="InterPro" id="IPR027256">
    <property type="entry name" value="P-typ_ATPase_IB"/>
</dbReference>
<dbReference type="GO" id="GO:0005886">
    <property type="term" value="C:plasma membrane"/>
    <property type="evidence" value="ECO:0007669"/>
    <property type="project" value="UniProtKB-SubCell"/>
</dbReference>
<dbReference type="EMBL" id="CP041253">
    <property type="protein sequence ID" value="QDH78832.1"/>
    <property type="molecule type" value="Genomic_DNA"/>
</dbReference>
<keyword evidence="7" id="KW-1278">Translocase</keyword>
<dbReference type="PROSITE" id="PS01047">
    <property type="entry name" value="HMA_1"/>
    <property type="match status" value="1"/>
</dbReference>
<evidence type="ECO:0000256" key="10">
    <source>
        <dbReference type="RuleBase" id="RU362081"/>
    </source>
</evidence>
<dbReference type="CDD" id="cd00371">
    <property type="entry name" value="HMA"/>
    <property type="match status" value="1"/>
</dbReference>
<dbReference type="Pfam" id="PF00403">
    <property type="entry name" value="HMA"/>
    <property type="match status" value="1"/>
</dbReference>
<dbReference type="Gene3D" id="3.30.70.100">
    <property type="match status" value="1"/>
</dbReference>
<feature type="transmembrane region" description="Helical" evidence="10">
    <location>
        <begin position="118"/>
        <end position="135"/>
    </location>
</feature>
<sequence length="731" mass="78169">MSNKIEWPVTGMTCAGCANTVEKTLNKQKGVKKASVNFANHTALLELEGNFDPSLLQKSVRDAGYDLLIQQNEEEDPEVLQREAYQKLRKNTFAAGGLVVPVFVIGMFIPTIPYANMIMWLLTTPVLFVFGRQFFTNALRQAKHGAANMDTLVAISTGVAYLYSTFNTFFPEWLAQRGIEPHVYFEAAGVIIFLILLGRMLESGAKAGTTEALKKLIGLQPSEVTILANGQEQTKKASEVVPGEMVLVKPGQKIPLDGKITDGSSFVDESMLTGEPLPAEKERGSKVFAGTINQQGSFVFVVEQAGHETVLSQIIQKIKEAQGSKAPVQGLVDKITAVFVPVVIAIALLSLVVWGFSGADSPWLHGMLAFITVLVIACPCALGLATPTAIMAGIGKGASLGMLIKDAESLQAGQAVDTIILDKTGTITSGKPEVKALQFSPDIIQPQKEREVLLAMEAKSEHPLAMAVTQHLKGDEKASIDQFQSHTGNGVTAIVGGTSYAIGKKSWLLENGFKPDPSLTEAEENGLSNGEIVIHMAKGDKLIAVIRITDQLKPGSEAAISELQEMGLDVHMLTGDQAKTAAIIAKAVNIKHYKAGLLPSEKADYIRALQSAGHKVAMIGDGINDSEALAIADLSIAMGKGTDIAMDVAKVTLLHGDLRQVPEMLTLTKKTVKTIRQNLFWAFIYNTIGIPVAAGVLYPAFGFLLNPMIAGAAMALSSVSVVTNSLRLKKG</sequence>
<keyword evidence="5 10" id="KW-0547">Nucleotide-binding</keyword>
<keyword evidence="8 10" id="KW-1133">Transmembrane helix</keyword>
<dbReference type="NCBIfam" id="TIGR01525">
    <property type="entry name" value="ATPase-IB_hvy"/>
    <property type="match status" value="1"/>
</dbReference>
<dbReference type="SUPFAM" id="SSF56784">
    <property type="entry name" value="HAD-like"/>
    <property type="match status" value="1"/>
</dbReference>
<keyword evidence="4 10" id="KW-0479">Metal-binding</keyword>
<dbReference type="PRINTS" id="PR00119">
    <property type="entry name" value="CATATPASE"/>
</dbReference>
<evidence type="ECO:0000256" key="5">
    <source>
        <dbReference type="ARBA" id="ARBA00022741"/>
    </source>
</evidence>
<evidence type="ECO:0000313" key="13">
    <source>
        <dbReference type="Proteomes" id="UP000316614"/>
    </source>
</evidence>
<dbReference type="Pfam" id="PF00702">
    <property type="entry name" value="Hydrolase"/>
    <property type="match status" value="1"/>
</dbReference>
<dbReference type="InterPro" id="IPR006121">
    <property type="entry name" value="HMA_dom"/>
</dbReference>
<dbReference type="SFLD" id="SFLDF00027">
    <property type="entry name" value="p-type_atpase"/>
    <property type="match status" value="1"/>
</dbReference>
<dbReference type="InterPro" id="IPR018303">
    <property type="entry name" value="ATPase_P-typ_P_site"/>
</dbReference>